<dbReference type="GO" id="GO:0005886">
    <property type="term" value="C:plasma membrane"/>
    <property type="evidence" value="ECO:0007669"/>
    <property type="project" value="TreeGrafter"/>
</dbReference>
<keyword evidence="7" id="KW-1133">Transmembrane helix</keyword>
<feature type="signal peptide" evidence="7">
    <location>
        <begin position="1"/>
        <end position="24"/>
    </location>
</feature>
<protein>
    <recommendedName>
        <fullName evidence="7">Cytochrome c-type biogenesis protein</fullName>
    </recommendedName>
</protein>
<dbReference type="AlphaFoldDB" id="A0AA41W4Z7"/>
<dbReference type="CDD" id="cd16378">
    <property type="entry name" value="CcmH_N"/>
    <property type="match status" value="1"/>
</dbReference>
<evidence type="ECO:0000256" key="4">
    <source>
        <dbReference type="ARBA" id="ARBA00022729"/>
    </source>
</evidence>
<feature type="transmembrane region" description="Helical" evidence="7">
    <location>
        <begin position="109"/>
        <end position="129"/>
    </location>
</feature>
<keyword evidence="5" id="KW-0201">Cytochrome c-type biogenesis</keyword>
<accession>A0AA41W4Z7</accession>
<proteinExistence type="inferred from homology"/>
<keyword evidence="3 7" id="KW-0479">Metal-binding</keyword>
<feature type="chain" id="PRO_5041489401" description="Cytochrome c-type biogenesis protein" evidence="7">
    <location>
        <begin position="25"/>
        <end position="161"/>
    </location>
</feature>
<dbReference type="PANTHER" id="PTHR47870">
    <property type="entry name" value="CYTOCHROME C-TYPE BIOGENESIS PROTEIN CCMH"/>
    <property type="match status" value="1"/>
</dbReference>
<name>A0AA41W4Z7_9GAMM</name>
<dbReference type="FunFam" id="1.10.8.640:FF:000001">
    <property type="entry name" value="Cytochrome c-type biogenesis protein"/>
    <property type="match status" value="1"/>
</dbReference>
<evidence type="ECO:0000256" key="5">
    <source>
        <dbReference type="ARBA" id="ARBA00022748"/>
    </source>
</evidence>
<organism evidence="9 10">
    <name type="scientific">Echinimonas agarilytica</name>
    <dbReference type="NCBI Taxonomy" id="1215918"/>
    <lineage>
        <taxon>Bacteria</taxon>
        <taxon>Pseudomonadati</taxon>
        <taxon>Pseudomonadota</taxon>
        <taxon>Gammaproteobacteria</taxon>
        <taxon>Alteromonadales</taxon>
        <taxon>Echinimonadaceae</taxon>
        <taxon>Echinimonas</taxon>
    </lineage>
</organism>
<evidence type="ECO:0000259" key="8">
    <source>
        <dbReference type="Pfam" id="PF03918"/>
    </source>
</evidence>
<dbReference type="EMBL" id="JAMQGP010000002">
    <property type="protein sequence ID" value="MCM2679005.1"/>
    <property type="molecule type" value="Genomic_DNA"/>
</dbReference>
<dbReference type="PANTHER" id="PTHR47870:SF1">
    <property type="entry name" value="CYTOCHROME C-TYPE BIOGENESIS PROTEIN CCMH"/>
    <property type="match status" value="1"/>
</dbReference>
<evidence type="ECO:0000256" key="3">
    <source>
        <dbReference type="ARBA" id="ARBA00022723"/>
    </source>
</evidence>
<reference evidence="9 10" key="1">
    <citation type="journal article" date="2013" name="Antonie Van Leeuwenhoek">
        <title>Echinimonas agarilytica gen. nov., sp. nov., a new gammaproteobacterium isolated from the sea urchin Strongylocentrotus intermedius.</title>
        <authorList>
            <person name="Nedashkovskaya O.I."/>
            <person name="Stenkova A.M."/>
            <person name="Zhukova N.V."/>
            <person name="Van Trappen S."/>
            <person name="Lee J.S."/>
            <person name="Kim S.B."/>
        </authorList>
    </citation>
    <scope>NUCLEOTIDE SEQUENCE [LARGE SCALE GENOMIC DNA]</scope>
    <source>
        <strain evidence="9 10">KMM 6351</strain>
    </source>
</reference>
<dbReference type="InterPro" id="IPR005616">
    <property type="entry name" value="CcmH/CycL/Ccl2/NrfF_N"/>
</dbReference>
<dbReference type="InterPro" id="IPR051263">
    <property type="entry name" value="C-type_cytochrome_biogenesis"/>
</dbReference>
<keyword evidence="6 7" id="KW-0408">Iron</keyword>
<dbReference type="Proteomes" id="UP001165393">
    <property type="component" value="Unassembled WGS sequence"/>
</dbReference>
<dbReference type="RefSeq" id="WP_251260373.1">
    <property type="nucleotide sequence ID" value="NZ_JAMQGP010000002.1"/>
</dbReference>
<evidence type="ECO:0000256" key="2">
    <source>
        <dbReference type="ARBA" id="ARBA00022617"/>
    </source>
</evidence>
<comment type="caution">
    <text evidence="9">The sequence shown here is derived from an EMBL/GenBank/DDBJ whole genome shotgun (WGS) entry which is preliminary data.</text>
</comment>
<keyword evidence="4 7" id="KW-0732">Signal</keyword>
<dbReference type="Pfam" id="PF03918">
    <property type="entry name" value="CcmH"/>
    <property type="match status" value="1"/>
</dbReference>
<comment type="similarity">
    <text evidence="1 7">Belongs to the CcmH/CycL/Ccl2/NrfF family.</text>
</comment>
<dbReference type="GO" id="GO:0046872">
    <property type="term" value="F:metal ion binding"/>
    <property type="evidence" value="ECO:0007669"/>
    <property type="project" value="UniProtKB-KW"/>
</dbReference>
<evidence type="ECO:0000313" key="10">
    <source>
        <dbReference type="Proteomes" id="UP001165393"/>
    </source>
</evidence>
<keyword evidence="10" id="KW-1185">Reference proteome</keyword>
<evidence type="ECO:0000256" key="1">
    <source>
        <dbReference type="ARBA" id="ARBA00010342"/>
    </source>
</evidence>
<evidence type="ECO:0000256" key="7">
    <source>
        <dbReference type="RuleBase" id="RU364112"/>
    </source>
</evidence>
<comment type="function">
    <text evidence="7">Possible subunit of a heme lyase.</text>
</comment>
<dbReference type="GO" id="GO:0017004">
    <property type="term" value="P:cytochrome complex assembly"/>
    <property type="evidence" value="ECO:0007669"/>
    <property type="project" value="UniProtKB-KW"/>
</dbReference>
<dbReference type="InterPro" id="IPR038297">
    <property type="entry name" value="CcmH/CycL/NrfF/Ccl2_sf"/>
</dbReference>
<feature type="domain" description="CcmH/CycL/Ccl2/NrfF N-terminal" evidence="8">
    <location>
        <begin position="14"/>
        <end position="154"/>
    </location>
</feature>
<keyword evidence="7" id="KW-0472">Membrane</keyword>
<sequence>MSFNRLISIGFAATLGLISLSANATIDAYPFQDESKEAEFKELINELRCPKCQNQTISDSDAGLAKDLKDKTYEMVQEGATKREVIGYMVDRYGNFVHYQPPVQSSTWVLWYGPFAFMLVAFIAIVVVIRQRGKTTTSTVELSAQEKARLDELMKKDDSKS</sequence>
<gene>
    <name evidence="9" type="ORF">NAF29_04850</name>
</gene>
<dbReference type="Gene3D" id="1.10.8.640">
    <property type="entry name" value="Cytochrome C biogenesis protein"/>
    <property type="match status" value="1"/>
</dbReference>
<keyword evidence="2 7" id="KW-0349">Heme</keyword>
<evidence type="ECO:0000313" key="9">
    <source>
        <dbReference type="EMBL" id="MCM2679005.1"/>
    </source>
</evidence>
<evidence type="ECO:0000256" key="6">
    <source>
        <dbReference type="ARBA" id="ARBA00023004"/>
    </source>
</evidence>
<keyword evidence="7" id="KW-0812">Transmembrane</keyword>